<evidence type="ECO:0000313" key="6">
    <source>
        <dbReference type="Proteomes" id="UP000623067"/>
    </source>
</evidence>
<evidence type="ECO:0000256" key="2">
    <source>
        <dbReference type="ARBA" id="ARBA00023315"/>
    </source>
</evidence>
<dbReference type="Pfam" id="PF13302">
    <property type="entry name" value="Acetyltransf_3"/>
    <property type="match status" value="1"/>
</dbReference>
<dbReference type="SUPFAM" id="SSF55729">
    <property type="entry name" value="Acyl-CoA N-acyltransferases (Nat)"/>
    <property type="match status" value="1"/>
</dbReference>
<name>A0A916SUS0_9SPHN</name>
<dbReference type="PROSITE" id="PS51186">
    <property type="entry name" value="GNAT"/>
    <property type="match status" value="1"/>
</dbReference>
<protein>
    <submittedName>
        <fullName evidence="5">N-acetyltransferase</fullName>
    </submittedName>
</protein>
<reference evidence="5" key="1">
    <citation type="journal article" date="2014" name="Int. J. Syst. Evol. Microbiol.">
        <title>Complete genome sequence of Corynebacterium casei LMG S-19264T (=DSM 44701T), isolated from a smear-ripened cheese.</title>
        <authorList>
            <consortium name="US DOE Joint Genome Institute (JGI-PGF)"/>
            <person name="Walter F."/>
            <person name="Albersmeier A."/>
            <person name="Kalinowski J."/>
            <person name="Ruckert C."/>
        </authorList>
    </citation>
    <scope>NUCLEOTIDE SEQUENCE</scope>
    <source>
        <strain evidence="5">CGMCC 1.15330</strain>
    </source>
</reference>
<sequence length="182" mass="19566">MFARTERLMLRPAWPEDAAALATAIGHAAVLRMLSRVPFPYDIKDAADWIAGPCDLHAPRFVIETLEQATPRLIGGIGLSDPDAGTANLGYWLTPEAWGRGYATEAARAVVEIARHALPLTRLTARHFADNPASGRVLRKLGFRLTGTVGDLHSAARDEAAPSVEYALDLADDGRGLMPMAA</sequence>
<dbReference type="PANTHER" id="PTHR43792:SF8">
    <property type="entry name" value="[RIBOSOMAL PROTEIN US5]-ALANINE N-ACETYLTRANSFERASE"/>
    <property type="match status" value="1"/>
</dbReference>
<evidence type="ECO:0000256" key="3">
    <source>
        <dbReference type="ARBA" id="ARBA00038502"/>
    </source>
</evidence>
<comment type="caution">
    <text evidence="5">The sequence shown here is derived from an EMBL/GenBank/DDBJ whole genome shotgun (WGS) entry which is preliminary data.</text>
</comment>
<dbReference type="Gene3D" id="3.40.630.30">
    <property type="match status" value="1"/>
</dbReference>
<accession>A0A916SUS0</accession>
<dbReference type="GO" id="GO:0016747">
    <property type="term" value="F:acyltransferase activity, transferring groups other than amino-acyl groups"/>
    <property type="evidence" value="ECO:0007669"/>
    <property type="project" value="InterPro"/>
</dbReference>
<dbReference type="Proteomes" id="UP000623067">
    <property type="component" value="Unassembled WGS sequence"/>
</dbReference>
<reference evidence="5" key="2">
    <citation type="submission" date="2020-09" db="EMBL/GenBank/DDBJ databases">
        <authorList>
            <person name="Sun Q."/>
            <person name="Zhou Y."/>
        </authorList>
    </citation>
    <scope>NUCLEOTIDE SEQUENCE</scope>
    <source>
        <strain evidence="5">CGMCC 1.15330</strain>
    </source>
</reference>
<evidence type="ECO:0000256" key="1">
    <source>
        <dbReference type="ARBA" id="ARBA00022679"/>
    </source>
</evidence>
<dbReference type="InterPro" id="IPR016181">
    <property type="entry name" value="Acyl_CoA_acyltransferase"/>
</dbReference>
<dbReference type="EMBL" id="BMIH01000001">
    <property type="protein sequence ID" value="GGB17522.1"/>
    <property type="molecule type" value="Genomic_DNA"/>
</dbReference>
<evidence type="ECO:0000259" key="4">
    <source>
        <dbReference type="PROSITE" id="PS51186"/>
    </source>
</evidence>
<comment type="similarity">
    <text evidence="3">Belongs to the acetyltransferase family. RimJ subfamily.</text>
</comment>
<gene>
    <name evidence="5" type="ORF">GCM10011380_03800</name>
</gene>
<dbReference type="PANTHER" id="PTHR43792">
    <property type="entry name" value="GNAT FAMILY, PUTATIVE (AFU_ORTHOLOGUE AFUA_3G00765)-RELATED-RELATED"/>
    <property type="match status" value="1"/>
</dbReference>
<keyword evidence="1" id="KW-0808">Transferase</keyword>
<keyword evidence="6" id="KW-1185">Reference proteome</keyword>
<proteinExistence type="inferred from homology"/>
<organism evidence="5 6">
    <name type="scientific">Sphingomonas metalli</name>
    <dbReference type="NCBI Taxonomy" id="1779358"/>
    <lineage>
        <taxon>Bacteria</taxon>
        <taxon>Pseudomonadati</taxon>
        <taxon>Pseudomonadota</taxon>
        <taxon>Alphaproteobacteria</taxon>
        <taxon>Sphingomonadales</taxon>
        <taxon>Sphingomonadaceae</taxon>
        <taxon>Sphingomonas</taxon>
    </lineage>
</organism>
<feature type="domain" description="N-acetyltransferase" evidence="4">
    <location>
        <begin position="8"/>
        <end position="171"/>
    </location>
</feature>
<dbReference type="InterPro" id="IPR051531">
    <property type="entry name" value="N-acetyltransferase"/>
</dbReference>
<evidence type="ECO:0000313" key="5">
    <source>
        <dbReference type="EMBL" id="GGB17522.1"/>
    </source>
</evidence>
<dbReference type="AlphaFoldDB" id="A0A916SUS0"/>
<dbReference type="RefSeq" id="WP_229664300.1">
    <property type="nucleotide sequence ID" value="NZ_BMIH01000001.1"/>
</dbReference>
<dbReference type="InterPro" id="IPR000182">
    <property type="entry name" value="GNAT_dom"/>
</dbReference>
<keyword evidence="2" id="KW-0012">Acyltransferase</keyword>